<feature type="transmembrane region" description="Helical" evidence="5">
    <location>
        <begin position="291"/>
        <end position="312"/>
    </location>
</feature>
<comment type="function">
    <text evidence="5">NDH-1 shuttles electrons from NADH, via FMN and iron-sulfur (Fe-S) centers, to quinones in the respiratory chain. The immediate electron acceptor for the enzyme in this species is believed to be a menaquinone. Couples the redox reaction to proton translocation (for every two electrons transferred, four hydrogen ions are translocated across the cytoplasmic membrane), and thus conserves the redox energy in a proton gradient.</text>
</comment>
<feature type="transmembrane region" description="Helical" evidence="5">
    <location>
        <begin position="319"/>
        <end position="338"/>
    </location>
</feature>
<feature type="transmembrane region" description="Helical" evidence="5">
    <location>
        <begin position="185"/>
        <end position="207"/>
    </location>
</feature>
<dbReference type="EC" id="7.1.1.-" evidence="5"/>
<keyword evidence="4 5" id="KW-0472">Membrane</keyword>
<dbReference type="Proteomes" id="UP001500936">
    <property type="component" value="Unassembled WGS sequence"/>
</dbReference>
<dbReference type="EMBL" id="BAABHB010000014">
    <property type="protein sequence ID" value="GAA4416406.1"/>
    <property type="molecule type" value="Genomic_DNA"/>
</dbReference>
<dbReference type="InterPro" id="IPR010096">
    <property type="entry name" value="NADH-Q_OxRdtase_suN/2"/>
</dbReference>
<evidence type="ECO:0000313" key="9">
    <source>
        <dbReference type="Proteomes" id="UP001500936"/>
    </source>
</evidence>
<feature type="transmembrane region" description="Helical" evidence="5">
    <location>
        <begin position="431"/>
        <end position="451"/>
    </location>
</feature>
<dbReference type="Pfam" id="PF00361">
    <property type="entry name" value="Proton_antipo_M"/>
    <property type="match status" value="1"/>
</dbReference>
<name>A0ABP8KUP6_9BACT</name>
<evidence type="ECO:0000256" key="4">
    <source>
        <dbReference type="ARBA" id="ARBA00023136"/>
    </source>
</evidence>
<feature type="transmembrane region" description="Helical" evidence="5">
    <location>
        <begin position="264"/>
        <end position="285"/>
    </location>
</feature>
<feature type="transmembrane region" description="Helical" evidence="5">
    <location>
        <begin position="132"/>
        <end position="149"/>
    </location>
</feature>
<keyword evidence="9" id="KW-1185">Reference proteome</keyword>
<comment type="catalytic activity">
    <reaction evidence="5">
        <text>a quinone + NADH + 5 H(+)(in) = a quinol + NAD(+) + 4 H(+)(out)</text>
        <dbReference type="Rhea" id="RHEA:57888"/>
        <dbReference type="ChEBI" id="CHEBI:15378"/>
        <dbReference type="ChEBI" id="CHEBI:24646"/>
        <dbReference type="ChEBI" id="CHEBI:57540"/>
        <dbReference type="ChEBI" id="CHEBI:57945"/>
        <dbReference type="ChEBI" id="CHEBI:132124"/>
    </reaction>
</comment>
<gene>
    <name evidence="5" type="primary">nuoN</name>
    <name evidence="8" type="ORF">GCM10023187_47800</name>
</gene>
<feature type="transmembrane region" description="Helical" evidence="5">
    <location>
        <begin position="30"/>
        <end position="46"/>
    </location>
</feature>
<evidence type="ECO:0000313" key="8">
    <source>
        <dbReference type="EMBL" id="GAA4416406.1"/>
    </source>
</evidence>
<evidence type="ECO:0000256" key="1">
    <source>
        <dbReference type="ARBA" id="ARBA00004127"/>
    </source>
</evidence>
<comment type="subunit">
    <text evidence="5">NDH-1 is composed of 14 different subunits. Subunits NuoA, H, J, K, L, M, N constitute the membrane sector of the complex.</text>
</comment>
<keyword evidence="3 5" id="KW-1133">Transmembrane helix</keyword>
<protein>
    <recommendedName>
        <fullName evidence="5">NADH-quinone oxidoreductase subunit N</fullName>
        <ecNumber evidence="5">7.1.1.-</ecNumber>
    </recommendedName>
    <alternativeName>
        <fullName evidence="5">NADH dehydrogenase I subunit N</fullName>
    </alternativeName>
    <alternativeName>
        <fullName evidence="5">NDH-1 subunit N</fullName>
    </alternativeName>
</protein>
<comment type="caution">
    <text evidence="8">The sequence shown here is derived from an EMBL/GenBank/DDBJ whole genome shotgun (WGS) entry which is preliminary data.</text>
</comment>
<dbReference type="HAMAP" id="MF_00445">
    <property type="entry name" value="NDH1_NuoN_1"/>
    <property type="match status" value="1"/>
</dbReference>
<keyword evidence="5" id="KW-1278">Translocase</keyword>
<feature type="domain" description="NADH:quinone oxidoreductase/Mrp antiporter transmembrane" evidence="7">
    <location>
        <begin position="149"/>
        <end position="426"/>
    </location>
</feature>
<feature type="transmembrane region" description="Helical" evidence="5">
    <location>
        <begin position="389"/>
        <end position="411"/>
    </location>
</feature>
<feature type="transmembrane region" description="Helical" evidence="5">
    <location>
        <begin position="58"/>
        <end position="75"/>
    </location>
</feature>
<organism evidence="8 9">
    <name type="scientific">Nibrella viscosa</name>
    <dbReference type="NCBI Taxonomy" id="1084524"/>
    <lineage>
        <taxon>Bacteria</taxon>
        <taxon>Pseudomonadati</taxon>
        <taxon>Bacteroidota</taxon>
        <taxon>Cytophagia</taxon>
        <taxon>Cytophagales</taxon>
        <taxon>Spirosomataceae</taxon>
        <taxon>Nibrella</taxon>
    </lineage>
</organism>
<proteinExistence type="inferred from homology"/>
<evidence type="ECO:0000256" key="3">
    <source>
        <dbReference type="ARBA" id="ARBA00022989"/>
    </source>
</evidence>
<feature type="transmembrane region" description="Helical" evidence="5">
    <location>
        <begin position="350"/>
        <end position="368"/>
    </location>
</feature>
<comment type="similarity">
    <text evidence="5">Belongs to the complex I subunit 2 family.</text>
</comment>
<dbReference type="InterPro" id="IPR001750">
    <property type="entry name" value="ND/Mrp_TM"/>
</dbReference>
<reference evidence="9" key="1">
    <citation type="journal article" date="2019" name="Int. J. Syst. Evol. Microbiol.">
        <title>The Global Catalogue of Microorganisms (GCM) 10K type strain sequencing project: providing services to taxonomists for standard genome sequencing and annotation.</title>
        <authorList>
            <consortium name="The Broad Institute Genomics Platform"/>
            <consortium name="The Broad Institute Genome Sequencing Center for Infectious Disease"/>
            <person name="Wu L."/>
            <person name="Ma J."/>
        </authorList>
    </citation>
    <scope>NUCLEOTIDE SEQUENCE [LARGE SCALE GENOMIC DNA]</scope>
    <source>
        <strain evidence="9">JCM 17925</strain>
    </source>
</reference>
<dbReference type="NCBIfam" id="TIGR01770">
    <property type="entry name" value="NDH_I_N"/>
    <property type="match status" value="1"/>
</dbReference>
<keyword evidence="2 5" id="KW-0812">Transmembrane</keyword>
<keyword evidence="5" id="KW-1003">Cell membrane</keyword>
<evidence type="ECO:0000256" key="5">
    <source>
        <dbReference type="HAMAP-Rule" id="MF_00445"/>
    </source>
</evidence>
<keyword evidence="5" id="KW-0520">NAD</keyword>
<evidence type="ECO:0000256" key="2">
    <source>
        <dbReference type="ARBA" id="ARBA00022692"/>
    </source>
</evidence>
<evidence type="ECO:0000259" key="7">
    <source>
        <dbReference type="Pfam" id="PF00361"/>
    </source>
</evidence>
<feature type="transmembrane region" description="Helical" evidence="5">
    <location>
        <begin position="95"/>
        <end position="111"/>
    </location>
</feature>
<feature type="transmembrane region" description="Helical" evidence="5">
    <location>
        <begin position="227"/>
        <end position="252"/>
    </location>
</feature>
<evidence type="ECO:0000256" key="6">
    <source>
        <dbReference type="RuleBase" id="RU000320"/>
    </source>
</evidence>
<sequence>MRASHVPITLQLRDQLQDILDSLGGFGPEVWLSLAFSGLLVAELLLARSGNPQYTRRWLAVLSIGALLIAGAWALWQPLRGFLFLHLLFLDDQAVFFKLVIIVGAVAVLAYEAYGPAERASVSSAYQLPPEWYSLLLALVLGLFIMTMATNLLAIYLGLELASICSYLLTALTTTRKASEGGIKYLLFGAVSSAIMLYGISLLYGMTGTLDITSTVFGVELAKNGTVVVALAGLLTLAGILFKLSLVPFHIWTPDAYDAAPVPVAAFFSIGPKAAALLVLMRLVSALPGELQTPLAVVALASITLGNLSALWQTDAKRLLAYSTIAHAGFLLVGVVAFNESGFQAATFYVATYLFINLAAFFLIDTFAQSTSGSLKINDFAGMGADRPWLAVAMTVVMLALTGLPPTVGFTAKLLSFSALLQAYQTTDNPWLLVLFGLGVLNAVVSLFYYLKIPYLLFFKVRTRTEVVAITPISQQVLIGVLVAPVILLFLKPDWLLQLIAGL</sequence>
<accession>A0ABP8KUP6</accession>
<keyword evidence="5" id="KW-0874">Quinone</keyword>
<feature type="transmembrane region" description="Helical" evidence="5">
    <location>
        <begin position="472"/>
        <end position="491"/>
    </location>
</feature>
<dbReference type="PANTHER" id="PTHR22773">
    <property type="entry name" value="NADH DEHYDROGENASE"/>
    <property type="match status" value="1"/>
</dbReference>
<comment type="subcellular location">
    <subcellularLocation>
        <location evidence="5">Cell membrane</location>
        <topology evidence="5">Multi-pass membrane protein</topology>
    </subcellularLocation>
    <subcellularLocation>
        <location evidence="1">Endomembrane system</location>
        <topology evidence="1">Multi-pass membrane protein</topology>
    </subcellularLocation>
    <subcellularLocation>
        <location evidence="6">Membrane</location>
        <topology evidence="6">Multi-pass membrane protein</topology>
    </subcellularLocation>
</comment>
<keyword evidence="5" id="KW-0813">Transport</keyword>
<feature type="transmembrane region" description="Helical" evidence="5">
    <location>
        <begin position="155"/>
        <end position="173"/>
    </location>
</feature>